<reference evidence="2 3" key="1">
    <citation type="submission" date="2016-05" db="EMBL/GenBank/DDBJ databases">
        <title>Genome sequencing reveals origins of a unique bacterial endosymbiosis in the earliest lineages of terrestrial Fungi.</title>
        <authorList>
            <consortium name="DOE Joint Genome Institute"/>
            <person name="Uehling J."/>
            <person name="Gryganskyi A."/>
            <person name="Hameed K."/>
            <person name="Tschaplinski T."/>
            <person name="Misztal P."/>
            <person name="Wu S."/>
            <person name="Desiro A."/>
            <person name="Vande Pol N."/>
            <person name="Du Z.-Y."/>
            <person name="Zienkiewicz A."/>
            <person name="Zienkiewicz K."/>
            <person name="Morin E."/>
            <person name="Tisserant E."/>
            <person name="Splivallo R."/>
            <person name="Hainaut M."/>
            <person name="Henrissat B."/>
            <person name="Ohm R."/>
            <person name="Kuo A."/>
            <person name="Yan J."/>
            <person name="Lipzen A."/>
            <person name="Nolan M."/>
            <person name="Labutti K."/>
            <person name="Barry K."/>
            <person name="Goldstein A."/>
            <person name="Labbe J."/>
            <person name="Schadt C."/>
            <person name="Tuskan G."/>
            <person name="Grigoriev I."/>
            <person name="Martin F."/>
            <person name="Vilgalys R."/>
            <person name="Bonito G."/>
        </authorList>
    </citation>
    <scope>NUCLEOTIDE SEQUENCE [LARGE SCALE GENOMIC DNA]</scope>
    <source>
        <strain evidence="2 3">AG-77</strain>
    </source>
</reference>
<evidence type="ECO:0000313" key="2">
    <source>
        <dbReference type="EMBL" id="OAQ35454.1"/>
    </source>
</evidence>
<proteinExistence type="predicted"/>
<evidence type="ECO:0000256" key="1">
    <source>
        <dbReference type="SAM" id="MobiDB-lite"/>
    </source>
</evidence>
<feature type="region of interest" description="Disordered" evidence="1">
    <location>
        <begin position="1"/>
        <end position="25"/>
    </location>
</feature>
<keyword evidence="3" id="KW-1185">Reference proteome</keyword>
<feature type="region of interest" description="Disordered" evidence="1">
    <location>
        <begin position="44"/>
        <end position="69"/>
    </location>
</feature>
<accession>A0A197KGF1</accession>
<dbReference type="EMBL" id="KV442014">
    <property type="protein sequence ID" value="OAQ35454.1"/>
    <property type="molecule type" value="Genomic_DNA"/>
</dbReference>
<dbReference type="Proteomes" id="UP000078512">
    <property type="component" value="Unassembled WGS sequence"/>
</dbReference>
<organism evidence="2 3">
    <name type="scientific">Linnemannia elongata AG-77</name>
    <dbReference type="NCBI Taxonomy" id="1314771"/>
    <lineage>
        <taxon>Eukaryota</taxon>
        <taxon>Fungi</taxon>
        <taxon>Fungi incertae sedis</taxon>
        <taxon>Mucoromycota</taxon>
        <taxon>Mortierellomycotina</taxon>
        <taxon>Mortierellomycetes</taxon>
        <taxon>Mortierellales</taxon>
        <taxon>Mortierellaceae</taxon>
        <taxon>Linnemannia</taxon>
    </lineage>
</organism>
<protein>
    <submittedName>
        <fullName evidence="2">Uncharacterized protein</fullName>
    </submittedName>
</protein>
<evidence type="ECO:0000313" key="3">
    <source>
        <dbReference type="Proteomes" id="UP000078512"/>
    </source>
</evidence>
<sequence length="84" mass="9083">MVRTIDSNGNANNGNNQQPGTPLHQAQRYCRPCMTRNIPLVRCSPVASSSNHNSSNASNSQQKARAPQSLIDCRKCGTKNISSV</sequence>
<gene>
    <name evidence="2" type="ORF">K457DRAFT_13369</name>
</gene>
<feature type="compositionally biased region" description="Low complexity" evidence="1">
    <location>
        <begin position="47"/>
        <end position="60"/>
    </location>
</feature>
<name>A0A197KGF1_9FUNG</name>
<dbReference type="AlphaFoldDB" id="A0A197KGF1"/>